<evidence type="ECO:0000256" key="4">
    <source>
        <dbReference type="ARBA" id="ARBA00022490"/>
    </source>
</evidence>
<dbReference type="SUPFAM" id="SSF54637">
    <property type="entry name" value="Thioesterase/thiol ester dehydrase-isomerase"/>
    <property type="match status" value="1"/>
</dbReference>
<evidence type="ECO:0000313" key="12">
    <source>
        <dbReference type="Proteomes" id="UP000657177"/>
    </source>
</evidence>
<name>A0A8J6I087_9FIRM</name>
<evidence type="ECO:0000313" key="11">
    <source>
        <dbReference type="EMBL" id="MBA2132883.1"/>
    </source>
</evidence>
<dbReference type="EMBL" id="JAAKDE010000009">
    <property type="protein sequence ID" value="MBA2132883.1"/>
    <property type="molecule type" value="Genomic_DNA"/>
</dbReference>
<dbReference type="PANTHER" id="PTHR30272">
    <property type="entry name" value="3-HYDROXYACYL-[ACYL-CARRIER-PROTEIN] DEHYDRATASE"/>
    <property type="match status" value="1"/>
</dbReference>
<comment type="subcellular location">
    <subcellularLocation>
        <location evidence="2 10">Cytoplasm</location>
    </subcellularLocation>
</comment>
<evidence type="ECO:0000256" key="10">
    <source>
        <dbReference type="HAMAP-Rule" id="MF_00406"/>
    </source>
</evidence>
<evidence type="ECO:0000256" key="6">
    <source>
        <dbReference type="ARBA" id="ARBA00022556"/>
    </source>
</evidence>
<sequence>MGVEINQIKELLPHRYPFLLVDRVLDLEPRKRIKALKNVTNNEEYFTGHFPERPVMPGVLIIESMAQAAGLTLLVEKEHRGKIPFFTGIDKARFRRPVVPGDQLYLDVELLRVKGNFCYAQGKATVDNEVVAEAQLMFVLGSKEAQDE</sequence>
<dbReference type="Gene3D" id="3.10.129.10">
    <property type="entry name" value="Hotdog Thioesterase"/>
    <property type="match status" value="1"/>
</dbReference>
<accession>A0A8J6I087</accession>
<dbReference type="PANTHER" id="PTHR30272:SF1">
    <property type="entry name" value="3-HYDROXYACYL-[ACYL-CARRIER-PROTEIN] DEHYDRATASE"/>
    <property type="match status" value="1"/>
</dbReference>
<dbReference type="InterPro" id="IPR013114">
    <property type="entry name" value="FabA_FabZ"/>
</dbReference>
<feature type="active site" evidence="10">
    <location>
        <position position="49"/>
    </location>
</feature>
<keyword evidence="8 10" id="KW-0456">Lyase</keyword>
<dbReference type="NCBIfam" id="NF000582">
    <property type="entry name" value="PRK00006.1"/>
    <property type="match status" value="1"/>
</dbReference>
<keyword evidence="12" id="KW-1185">Reference proteome</keyword>
<dbReference type="InterPro" id="IPR010084">
    <property type="entry name" value="FabZ"/>
</dbReference>
<dbReference type="CDD" id="cd01288">
    <property type="entry name" value="FabZ"/>
    <property type="match status" value="1"/>
</dbReference>
<dbReference type="GO" id="GO:0019171">
    <property type="term" value="F:(3R)-hydroxyacyl-[acyl-carrier-protein] dehydratase activity"/>
    <property type="evidence" value="ECO:0007669"/>
    <property type="project" value="UniProtKB-EC"/>
</dbReference>
<dbReference type="GO" id="GO:0006633">
    <property type="term" value="P:fatty acid biosynthetic process"/>
    <property type="evidence" value="ECO:0007669"/>
    <property type="project" value="UniProtKB-UniRule"/>
</dbReference>
<evidence type="ECO:0000256" key="8">
    <source>
        <dbReference type="ARBA" id="ARBA00023239"/>
    </source>
</evidence>
<dbReference type="EC" id="4.2.1.59" evidence="10"/>
<reference evidence="11" key="1">
    <citation type="submission" date="2020-06" db="EMBL/GenBank/DDBJ databases">
        <title>Novel chitinolytic bacterium.</title>
        <authorList>
            <person name="Ungkulpasvich U."/>
            <person name="Kosugi A."/>
            <person name="Uke A."/>
        </authorList>
    </citation>
    <scope>NUCLEOTIDE SEQUENCE</scope>
    <source>
        <strain evidence="11">UUS1-1</strain>
    </source>
</reference>
<dbReference type="Proteomes" id="UP000657177">
    <property type="component" value="Unassembled WGS sequence"/>
</dbReference>
<dbReference type="GO" id="GO:0009245">
    <property type="term" value="P:lipid A biosynthetic process"/>
    <property type="evidence" value="ECO:0007669"/>
    <property type="project" value="UniProtKB-UniRule"/>
</dbReference>
<dbReference type="RefSeq" id="WP_181339340.1">
    <property type="nucleotide sequence ID" value="NZ_JAAKDE010000009.1"/>
</dbReference>
<dbReference type="InterPro" id="IPR029069">
    <property type="entry name" value="HotDog_dom_sf"/>
</dbReference>
<dbReference type="Pfam" id="PF07977">
    <property type="entry name" value="FabA"/>
    <property type="match status" value="1"/>
</dbReference>
<evidence type="ECO:0000256" key="3">
    <source>
        <dbReference type="ARBA" id="ARBA00009174"/>
    </source>
</evidence>
<keyword evidence="6 10" id="KW-0441">Lipid A biosynthesis</keyword>
<gene>
    <name evidence="10 11" type="primary">fabZ</name>
    <name evidence="11" type="ORF">G5B42_04920</name>
</gene>
<keyword evidence="5 10" id="KW-0444">Lipid biosynthesis</keyword>
<comment type="function">
    <text evidence="9 10">Involved in unsaturated fatty acids biosynthesis. Catalyzes the dehydration of short chain beta-hydroxyacyl-ACPs and long chain saturated and unsaturated beta-hydroxyacyl-ACPs.</text>
</comment>
<keyword evidence="4 10" id="KW-0963">Cytoplasm</keyword>
<dbReference type="GO" id="GO:0005737">
    <property type="term" value="C:cytoplasm"/>
    <property type="evidence" value="ECO:0007669"/>
    <property type="project" value="UniProtKB-SubCell"/>
</dbReference>
<evidence type="ECO:0000256" key="7">
    <source>
        <dbReference type="ARBA" id="ARBA00023098"/>
    </source>
</evidence>
<evidence type="ECO:0000256" key="2">
    <source>
        <dbReference type="ARBA" id="ARBA00004496"/>
    </source>
</evidence>
<evidence type="ECO:0000256" key="9">
    <source>
        <dbReference type="ARBA" id="ARBA00025049"/>
    </source>
</evidence>
<comment type="catalytic activity">
    <reaction evidence="1 10">
        <text>a (3R)-hydroxyacyl-[ACP] = a (2E)-enoyl-[ACP] + H2O</text>
        <dbReference type="Rhea" id="RHEA:13097"/>
        <dbReference type="Rhea" id="RHEA-COMP:9925"/>
        <dbReference type="Rhea" id="RHEA-COMP:9945"/>
        <dbReference type="ChEBI" id="CHEBI:15377"/>
        <dbReference type="ChEBI" id="CHEBI:78784"/>
        <dbReference type="ChEBI" id="CHEBI:78827"/>
        <dbReference type="EC" id="4.2.1.59"/>
    </reaction>
</comment>
<evidence type="ECO:0000256" key="5">
    <source>
        <dbReference type="ARBA" id="ARBA00022516"/>
    </source>
</evidence>
<dbReference type="HAMAP" id="MF_00406">
    <property type="entry name" value="FabZ"/>
    <property type="match status" value="1"/>
</dbReference>
<comment type="similarity">
    <text evidence="3 10">Belongs to the thioester dehydratase family. FabZ subfamily.</text>
</comment>
<dbReference type="FunFam" id="3.10.129.10:FF:000001">
    <property type="entry name" value="3-hydroxyacyl-[acyl-carrier-protein] dehydratase FabZ"/>
    <property type="match status" value="1"/>
</dbReference>
<protein>
    <recommendedName>
        <fullName evidence="10">3-hydroxyacyl-[acyl-carrier-protein] dehydratase FabZ</fullName>
        <ecNumber evidence="10">4.2.1.59</ecNumber>
    </recommendedName>
    <alternativeName>
        <fullName evidence="10">(3R)-hydroxymyristoyl-[acyl-carrier-protein] dehydratase</fullName>
        <shortName evidence="10">(3R)-hydroxymyristoyl-ACP dehydrase</shortName>
    </alternativeName>
    <alternativeName>
        <fullName evidence="10">Beta-hydroxyacyl-ACP dehydratase</fullName>
    </alternativeName>
</protein>
<dbReference type="GO" id="GO:0016020">
    <property type="term" value="C:membrane"/>
    <property type="evidence" value="ECO:0007669"/>
    <property type="project" value="GOC"/>
</dbReference>
<dbReference type="NCBIfam" id="TIGR01750">
    <property type="entry name" value="fabZ"/>
    <property type="match status" value="1"/>
</dbReference>
<organism evidence="11 12">
    <name type="scientific">Capillibacterium thermochitinicola</name>
    <dbReference type="NCBI Taxonomy" id="2699427"/>
    <lineage>
        <taxon>Bacteria</taxon>
        <taxon>Bacillati</taxon>
        <taxon>Bacillota</taxon>
        <taxon>Capillibacterium</taxon>
    </lineage>
</organism>
<keyword evidence="7 10" id="KW-0443">Lipid metabolism</keyword>
<proteinExistence type="inferred from homology"/>
<evidence type="ECO:0000256" key="1">
    <source>
        <dbReference type="ARBA" id="ARBA00001055"/>
    </source>
</evidence>
<dbReference type="AlphaFoldDB" id="A0A8J6I087"/>
<comment type="caution">
    <text evidence="11">The sequence shown here is derived from an EMBL/GenBank/DDBJ whole genome shotgun (WGS) entry which is preliminary data.</text>
</comment>